<dbReference type="EMBL" id="CP051143">
    <property type="protein sequence ID" value="QIX01416.1"/>
    <property type="molecule type" value="Genomic_DNA"/>
</dbReference>
<keyword evidence="3" id="KW-1185">Reference proteome</keyword>
<dbReference type="Proteomes" id="UP000503462">
    <property type="component" value="Chromosome 5"/>
</dbReference>
<feature type="transmembrane region" description="Helical" evidence="1">
    <location>
        <begin position="21"/>
        <end position="42"/>
    </location>
</feature>
<feature type="transmembrane region" description="Helical" evidence="1">
    <location>
        <begin position="145"/>
        <end position="166"/>
    </location>
</feature>
<feature type="transmembrane region" description="Helical" evidence="1">
    <location>
        <begin position="62"/>
        <end position="84"/>
    </location>
</feature>
<evidence type="ECO:0000256" key="1">
    <source>
        <dbReference type="SAM" id="Phobius"/>
    </source>
</evidence>
<protein>
    <recommendedName>
        <fullName evidence="4">MARVEL domain-containing protein</fullName>
    </recommendedName>
</protein>
<dbReference type="OrthoDB" id="5344006at2759"/>
<dbReference type="PANTHER" id="PTHR39608:SF1">
    <property type="entry name" value="INTEGRAL MEMBRANE PROTEIN (AFU_ORTHOLOGUE AFUA_5G08640)"/>
    <property type="match status" value="1"/>
</dbReference>
<evidence type="ECO:0000313" key="2">
    <source>
        <dbReference type="EMBL" id="QIX01416.1"/>
    </source>
</evidence>
<evidence type="ECO:0000313" key="3">
    <source>
        <dbReference type="Proteomes" id="UP000503462"/>
    </source>
</evidence>
<dbReference type="PANTHER" id="PTHR39608">
    <property type="entry name" value="INTEGRAL MEMBRANE PROTEIN (AFU_ORTHOLOGUE AFUA_5G08640)"/>
    <property type="match status" value="1"/>
</dbReference>
<gene>
    <name evidence="2" type="ORF">AMS68_006933</name>
</gene>
<sequence length="231" mass="25879">MFGSASRARTAPSQYPRLPFHGLRVTQLVSSIIVGSIMIYFINALVHEHPSDRPTQTFPVPWTFIFLLASSILSVCALIFTMVMHCCIGLNPRMNLLINGGLSALWGGSWSVLTWYVNGTLQGQCSLDTWNAEEGVMVCRIYKTLFTFALLGFLSTLAAFCLDVYVRRRQTRSGIYRLHDVDADHGRKASQQAFPAGLQFAPATHQPAHQGYSQPEEQLRYDTSYQPGYNH</sequence>
<evidence type="ECO:0008006" key="4">
    <source>
        <dbReference type="Google" id="ProtNLM"/>
    </source>
</evidence>
<keyword evidence="1" id="KW-0812">Transmembrane</keyword>
<dbReference type="AlphaFoldDB" id="A0A6H0Y390"/>
<reference evidence="2 3" key="1">
    <citation type="journal article" date="2016" name="Sci. Rep.">
        <title>Peltaster fructicola genome reveals evolution from an invasive phytopathogen to an ectophytic parasite.</title>
        <authorList>
            <person name="Xu C."/>
            <person name="Chen H."/>
            <person name="Gleason M.L."/>
            <person name="Xu J.R."/>
            <person name="Liu H."/>
            <person name="Zhang R."/>
            <person name="Sun G."/>
        </authorList>
    </citation>
    <scope>NUCLEOTIDE SEQUENCE [LARGE SCALE GENOMIC DNA]</scope>
    <source>
        <strain evidence="2 3">LNHT1506</strain>
    </source>
</reference>
<accession>A0A6H0Y390</accession>
<keyword evidence="1" id="KW-0472">Membrane</keyword>
<feature type="transmembrane region" description="Helical" evidence="1">
    <location>
        <begin position="96"/>
        <end position="117"/>
    </location>
</feature>
<name>A0A6H0Y390_9PEZI</name>
<proteinExistence type="predicted"/>
<organism evidence="2 3">
    <name type="scientific">Peltaster fructicola</name>
    <dbReference type="NCBI Taxonomy" id="286661"/>
    <lineage>
        <taxon>Eukaryota</taxon>
        <taxon>Fungi</taxon>
        <taxon>Dikarya</taxon>
        <taxon>Ascomycota</taxon>
        <taxon>Pezizomycotina</taxon>
        <taxon>Dothideomycetes</taxon>
        <taxon>Dothideomycetes incertae sedis</taxon>
        <taxon>Peltaster</taxon>
    </lineage>
</organism>
<keyword evidence="1" id="KW-1133">Transmembrane helix</keyword>